<dbReference type="Proteomes" id="UP001163846">
    <property type="component" value="Unassembled WGS sequence"/>
</dbReference>
<feature type="compositionally biased region" description="Acidic residues" evidence="1">
    <location>
        <begin position="236"/>
        <end position="246"/>
    </location>
</feature>
<comment type="caution">
    <text evidence="2">The sequence shown here is derived from an EMBL/GenBank/DDBJ whole genome shotgun (WGS) entry which is preliminary data.</text>
</comment>
<evidence type="ECO:0000313" key="3">
    <source>
        <dbReference type="Proteomes" id="UP001163846"/>
    </source>
</evidence>
<feature type="region of interest" description="Disordered" evidence="1">
    <location>
        <begin position="260"/>
        <end position="281"/>
    </location>
</feature>
<sequence length="342" mass="36003">MSNQPIQKSNRGDDRLPSPNLPASFLEPLSPGKVLEAIASEGGVAESMHSPVGLTKKSRVDDATIASTGPPGINKDKETGNSTTSGTTTGEDVSETGPQDAIQPRRSGRKTSAPTIIQPLTTQPASKARRGRNVQTPGTSLVQTPAEEARQDETTVAPMATMATDVQIPEKVGADKSKGNKGKRKGMTFAIYPLPLQAHTRASVALPPPPSPRFEWEPSDISAAPKEMANSSALTIDDEGGEGDGDVEAAFEAESQRVIEGRKTSLHRPVSPFDGAHSSDEEIRHIVRASVLSSGGSRVGSRVGTGSSHVNQESIAWKLGKIPRLTRTDASHSPPPASGKMY</sequence>
<proteinExistence type="predicted"/>
<feature type="region of interest" description="Disordered" evidence="1">
    <location>
        <begin position="1"/>
        <end position="30"/>
    </location>
</feature>
<name>A0AA38NUU5_9AGAR</name>
<gene>
    <name evidence="2" type="ORF">F5878DRAFT_647983</name>
</gene>
<keyword evidence="3" id="KW-1185">Reference proteome</keyword>
<organism evidence="2 3">
    <name type="scientific">Lentinula raphanica</name>
    <dbReference type="NCBI Taxonomy" id="153919"/>
    <lineage>
        <taxon>Eukaryota</taxon>
        <taxon>Fungi</taxon>
        <taxon>Dikarya</taxon>
        <taxon>Basidiomycota</taxon>
        <taxon>Agaricomycotina</taxon>
        <taxon>Agaricomycetes</taxon>
        <taxon>Agaricomycetidae</taxon>
        <taxon>Agaricales</taxon>
        <taxon>Marasmiineae</taxon>
        <taxon>Omphalotaceae</taxon>
        <taxon>Lentinula</taxon>
    </lineage>
</organism>
<feature type="compositionally biased region" description="Polar residues" evidence="1">
    <location>
        <begin position="110"/>
        <end position="125"/>
    </location>
</feature>
<protein>
    <submittedName>
        <fullName evidence="2">Uncharacterized protein</fullName>
    </submittedName>
</protein>
<feature type="region of interest" description="Disordered" evidence="1">
    <location>
        <begin position="227"/>
        <end position="246"/>
    </location>
</feature>
<dbReference type="EMBL" id="MU807867">
    <property type="protein sequence ID" value="KAJ3831053.1"/>
    <property type="molecule type" value="Genomic_DNA"/>
</dbReference>
<dbReference type="AlphaFoldDB" id="A0AA38NUU5"/>
<reference evidence="2" key="1">
    <citation type="submission" date="2022-08" db="EMBL/GenBank/DDBJ databases">
        <authorList>
            <consortium name="DOE Joint Genome Institute"/>
            <person name="Min B."/>
            <person name="Riley R."/>
            <person name="Sierra-Patev S."/>
            <person name="Naranjo-Ortiz M."/>
            <person name="Looney B."/>
            <person name="Konkel Z."/>
            <person name="Slot J.C."/>
            <person name="Sakamoto Y."/>
            <person name="Steenwyk J.L."/>
            <person name="Rokas A."/>
            <person name="Carro J."/>
            <person name="Camarero S."/>
            <person name="Ferreira P."/>
            <person name="Molpeceres G."/>
            <person name="Ruiz-Duenas F.J."/>
            <person name="Serrano A."/>
            <person name="Henrissat B."/>
            <person name="Drula E."/>
            <person name="Hughes K.W."/>
            <person name="Mata J.L."/>
            <person name="Ishikawa N.K."/>
            <person name="Vargas-Isla R."/>
            <person name="Ushijima S."/>
            <person name="Smith C.A."/>
            <person name="Ahrendt S."/>
            <person name="Andreopoulos W."/>
            <person name="He G."/>
            <person name="Labutti K."/>
            <person name="Lipzen A."/>
            <person name="Ng V."/>
            <person name="Sandor L."/>
            <person name="Barry K."/>
            <person name="Martinez A.T."/>
            <person name="Xiao Y."/>
            <person name="Gibbons J.G."/>
            <person name="Terashima K."/>
            <person name="Hibbett D.S."/>
            <person name="Grigoriev I.V."/>
        </authorList>
    </citation>
    <scope>NUCLEOTIDE SEQUENCE</scope>
    <source>
        <strain evidence="2">TFB9207</strain>
    </source>
</reference>
<evidence type="ECO:0000256" key="1">
    <source>
        <dbReference type="SAM" id="MobiDB-lite"/>
    </source>
</evidence>
<feature type="compositionally biased region" description="Polar residues" evidence="1">
    <location>
        <begin position="133"/>
        <end position="143"/>
    </location>
</feature>
<accession>A0AA38NUU5</accession>
<feature type="region of interest" description="Disordered" evidence="1">
    <location>
        <begin position="43"/>
        <end position="184"/>
    </location>
</feature>
<feature type="compositionally biased region" description="Low complexity" evidence="1">
    <location>
        <begin position="80"/>
        <end position="97"/>
    </location>
</feature>
<evidence type="ECO:0000313" key="2">
    <source>
        <dbReference type="EMBL" id="KAJ3831053.1"/>
    </source>
</evidence>